<dbReference type="FunFam" id="3.40.50.1580:FF:000001">
    <property type="entry name" value="MTA/SAH nucleosidase family protein"/>
    <property type="match status" value="1"/>
</dbReference>
<dbReference type="Gene3D" id="3.40.50.1580">
    <property type="entry name" value="Nucleoside phosphorylase domain"/>
    <property type="match status" value="1"/>
</dbReference>
<keyword evidence="3" id="KW-0028">Amino-acid biosynthesis</keyword>
<dbReference type="EMBL" id="AEEG01000002">
    <property type="protein sequence ID" value="EFL96574.1"/>
    <property type="molecule type" value="Genomic_DNA"/>
</dbReference>
<dbReference type="GO" id="GO:0005829">
    <property type="term" value="C:cytosol"/>
    <property type="evidence" value="ECO:0007669"/>
    <property type="project" value="TreeGrafter"/>
</dbReference>
<dbReference type="AlphaFoldDB" id="E0NEB5"/>
<proteinExistence type="predicted"/>
<evidence type="ECO:0000256" key="2">
    <source>
        <dbReference type="ARBA" id="ARBA00011974"/>
    </source>
</evidence>
<evidence type="ECO:0000313" key="8">
    <source>
        <dbReference type="EMBL" id="EFL96574.1"/>
    </source>
</evidence>
<keyword evidence="8" id="KW-0326">Glycosidase</keyword>
<dbReference type="EC" id="3.2.2.9" evidence="2"/>
<dbReference type="CDD" id="cd09008">
    <property type="entry name" value="MTAN"/>
    <property type="match status" value="1"/>
</dbReference>
<name>E0NEB5_PEDAC</name>
<dbReference type="UniPathway" id="UPA00904">
    <property type="reaction ID" value="UER00871"/>
</dbReference>
<dbReference type="GO" id="GO:0008782">
    <property type="term" value="F:adenosylhomocysteine nucleosidase activity"/>
    <property type="evidence" value="ECO:0007669"/>
    <property type="project" value="UniProtKB-EC"/>
</dbReference>
<dbReference type="SUPFAM" id="SSF53167">
    <property type="entry name" value="Purine and uridine phosphorylases"/>
    <property type="match status" value="1"/>
</dbReference>
<evidence type="ECO:0000256" key="6">
    <source>
        <dbReference type="ARBA" id="ARBA00050313"/>
    </source>
</evidence>
<dbReference type="InterPro" id="IPR035994">
    <property type="entry name" value="Nucleoside_phosphorylase_sf"/>
</dbReference>
<sequence>MEKKMKYGVICAMEEEIKALKENLELTKQTDINGVIFYEGRIEDVEVVLVRSGIGKVEAGITAAILITNFKVDALIHSGSAGGIGQGLAVGDVVLSAEVAYHDVDATAFGYAYGQLPEQDVARYAADSALIEKFKQAAQDTNLNVKTGLIVTGDQFIASQEKVQAILDHFPDALCCEMEGAAIGQVAHQFHKPFIVVRAMSDTGDDEAGVSFDEFIIEAGKRSANMLIDLFKMEGKQA</sequence>
<dbReference type="eggNOG" id="COG0775">
    <property type="taxonomic scope" value="Bacteria"/>
</dbReference>
<evidence type="ECO:0000313" key="9">
    <source>
        <dbReference type="Proteomes" id="UP000004470"/>
    </source>
</evidence>
<keyword evidence="9" id="KW-1185">Reference proteome</keyword>
<dbReference type="NCBIfam" id="NF004079">
    <property type="entry name" value="PRK05584.1"/>
    <property type="match status" value="1"/>
</dbReference>
<keyword evidence="5" id="KW-0486">Methionine biosynthesis</keyword>
<protein>
    <recommendedName>
        <fullName evidence="2">adenosylhomocysteine nucleosidase</fullName>
        <ecNumber evidence="2">3.2.2.9</ecNumber>
    </recommendedName>
</protein>
<dbReference type="InterPro" id="IPR000845">
    <property type="entry name" value="Nucleoside_phosphorylase_d"/>
</dbReference>
<dbReference type="InterPro" id="IPR010049">
    <property type="entry name" value="MTA_SAH_Nsdase"/>
</dbReference>
<comment type="catalytic activity">
    <reaction evidence="6">
        <text>5'-deoxyadenosine + H2O = 5-deoxy-D-ribose + adenine</text>
        <dbReference type="Rhea" id="RHEA:29859"/>
        <dbReference type="ChEBI" id="CHEBI:15377"/>
        <dbReference type="ChEBI" id="CHEBI:16708"/>
        <dbReference type="ChEBI" id="CHEBI:17319"/>
        <dbReference type="ChEBI" id="CHEBI:149540"/>
        <dbReference type="EC" id="3.2.2.9"/>
    </reaction>
    <physiologicalReaction direction="left-to-right" evidence="6">
        <dbReference type="Rhea" id="RHEA:29860"/>
    </physiologicalReaction>
</comment>
<evidence type="ECO:0000256" key="1">
    <source>
        <dbReference type="ARBA" id="ARBA00004945"/>
    </source>
</evidence>
<evidence type="ECO:0000256" key="3">
    <source>
        <dbReference type="ARBA" id="ARBA00022605"/>
    </source>
</evidence>
<feature type="domain" description="Nucleoside phosphorylase" evidence="7">
    <location>
        <begin position="6"/>
        <end position="230"/>
    </location>
</feature>
<dbReference type="GO" id="GO:0008930">
    <property type="term" value="F:methylthioadenosine nucleosidase activity"/>
    <property type="evidence" value="ECO:0007669"/>
    <property type="project" value="InterPro"/>
</dbReference>
<dbReference type="PANTHER" id="PTHR46832">
    <property type="entry name" value="5'-METHYLTHIOADENOSINE/S-ADENOSYLHOMOCYSTEINE NUCLEOSIDASE"/>
    <property type="match status" value="1"/>
</dbReference>
<evidence type="ECO:0000259" key="7">
    <source>
        <dbReference type="Pfam" id="PF01048"/>
    </source>
</evidence>
<dbReference type="GO" id="GO:0009164">
    <property type="term" value="P:nucleoside catabolic process"/>
    <property type="evidence" value="ECO:0007669"/>
    <property type="project" value="InterPro"/>
</dbReference>
<keyword evidence="4 8" id="KW-0378">Hydrolase</keyword>
<evidence type="ECO:0000256" key="4">
    <source>
        <dbReference type="ARBA" id="ARBA00022801"/>
    </source>
</evidence>
<dbReference type="NCBIfam" id="TIGR01704">
    <property type="entry name" value="MTA_SAH-Nsdase"/>
    <property type="match status" value="1"/>
</dbReference>
<dbReference type="GO" id="GO:0019509">
    <property type="term" value="P:L-methionine salvage from methylthioadenosine"/>
    <property type="evidence" value="ECO:0007669"/>
    <property type="project" value="UniProtKB-UniPathway"/>
</dbReference>
<gene>
    <name evidence="8" type="primary">mtnN</name>
    <name evidence="8" type="ORF">HMPREF0623_0625</name>
</gene>
<evidence type="ECO:0000256" key="5">
    <source>
        <dbReference type="ARBA" id="ARBA00023167"/>
    </source>
</evidence>
<organism evidence="8 9">
    <name type="scientific">Pediococcus acidilactici DSM 20284</name>
    <dbReference type="NCBI Taxonomy" id="862514"/>
    <lineage>
        <taxon>Bacteria</taxon>
        <taxon>Bacillati</taxon>
        <taxon>Bacillota</taxon>
        <taxon>Bacilli</taxon>
        <taxon>Lactobacillales</taxon>
        <taxon>Lactobacillaceae</taxon>
        <taxon>Pediococcus</taxon>
        <taxon>Pediococcus acidilactici group</taxon>
    </lineage>
</organism>
<dbReference type="Proteomes" id="UP000004470">
    <property type="component" value="Unassembled WGS sequence"/>
</dbReference>
<reference evidence="8" key="1">
    <citation type="submission" date="2010-07" db="EMBL/GenBank/DDBJ databases">
        <authorList>
            <person name="Muzny D."/>
            <person name="Qin X."/>
            <person name="Deng J."/>
            <person name="Jiang H."/>
            <person name="Liu Y."/>
            <person name="Qu J."/>
            <person name="Song X.-Z."/>
            <person name="Zhang L."/>
            <person name="Thornton R."/>
            <person name="Coyle M."/>
            <person name="Francisco L."/>
            <person name="Jackson L."/>
            <person name="Javaid M."/>
            <person name="Korchina V."/>
            <person name="Kovar C."/>
            <person name="Mata R."/>
            <person name="Mathew T."/>
            <person name="Ngo R."/>
            <person name="Nguyen L."/>
            <person name="Nguyen N."/>
            <person name="Okwuonu G."/>
            <person name="Ongeri F."/>
            <person name="Pham C."/>
            <person name="Simmons D."/>
            <person name="Wilczek-Boney K."/>
            <person name="Hale W."/>
            <person name="Jakkamsetti A."/>
            <person name="Pham P."/>
            <person name="Ruth R."/>
            <person name="San Lucas F."/>
            <person name="Warren J."/>
            <person name="Zhang J."/>
            <person name="Zhao Z."/>
            <person name="Zhou C."/>
            <person name="Zhu D."/>
            <person name="Lee S."/>
            <person name="Bess C."/>
            <person name="Blankenburg K."/>
            <person name="Forbes L."/>
            <person name="Fu Q."/>
            <person name="Gubbala S."/>
            <person name="Hirani K."/>
            <person name="Jayaseelan J.C."/>
            <person name="Lara F."/>
            <person name="Munidasa M."/>
            <person name="Palculict T."/>
            <person name="Patil S."/>
            <person name="Pu L.-L."/>
            <person name="Saada N."/>
            <person name="Tang L."/>
            <person name="Weissenberger G."/>
            <person name="Zhu Y."/>
            <person name="Hemphill L."/>
            <person name="Shang Y."/>
            <person name="Youmans B."/>
            <person name="Ayvaz T."/>
            <person name="Ross M."/>
            <person name="Santibanez J."/>
            <person name="Aqrawi P."/>
            <person name="Gross S."/>
            <person name="Joshi V."/>
            <person name="Fowler G."/>
            <person name="Nazareth L."/>
            <person name="Reid J."/>
            <person name="Worley K."/>
            <person name="Petrosino J."/>
            <person name="Highlander S."/>
            <person name="Gibbs R."/>
        </authorList>
    </citation>
    <scope>NUCLEOTIDE SEQUENCE [LARGE SCALE GENOMIC DNA]</scope>
    <source>
        <strain evidence="8">DSM 20284</strain>
    </source>
</reference>
<accession>E0NEB5</accession>
<comment type="caution">
    <text evidence="8">The sequence shown here is derived from an EMBL/GenBank/DDBJ whole genome shotgun (WGS) entry which is preliminary data.</text>
</comment>
<dbReference type="Pfam" id="PF01048">
    <property type="entry name" value="PNP_UDP_1"/>
    <property type="match status" value="1"/>
</dbReference>
<dbReference type="GO" id="GO:0019284">
    <property type="term" value="P:L-methionine salvage from S-adenosylmethionine"/>
    <property type="evidence" value="ECO:0007669"/>
    <property type="project" value="TreeGrafter"/>
</dbReference>
<dbReference type="PANTHER" id="PTHR46832:SF1">
    <property type="entry name" value="5'-METHYLTHIOADENOSINE_S-ADENOSYLHOMOCYSTEINE NUCLEOSIDASE"/>
    <property type="match status" value="1"/>
</dbReference>
<dbReference type="HOGENOM" id="CLU_031248_2_2_9"/>
<comment type="pathway">
    <text evidence="1">Amino-acid biosynthesis; L-methionine biosynthesis via salvage pathway; S-methyl-5-thio-alpha-D-ribose 1-phosphate from S-methyl-5'-thioadenosine (hydrolase route): step 1/2.</text>
</comment>